<dbReference type="EC" id="2.7.13.3" evidence="2"/>
<evidence type="ECO:0000259" key="10">
    <source>
        <dbReference type="Pfam" id="PF02518"/>
    </source>
</evidence>
<keyword evidence="6" id="KW-0418">Kinase</keyword>
<gene>
    <name evidence="12" type="ORF">Aple_051610</name>
</gene>
<evidence type="ECO:0000256" key="7">
    <source>
        <dbReference type="ARBA" id="ARBA00022840"/>
    </source>
</evidence>
<evidence type="ECO:0000256" key="9">
    <source>
        <dbReference type="SAM" id="Phobius"/>
    </source>
</evidence>
<evidence type="ECO:0000256" key="3">
    <source>
        <dbReference type="ARBA" id="ARBA00022553"/>
    </source>
</evidence>
<dbReference type="OrthoDB" id="3217947at2"/>
<keyword evidence="4" id="KW-0808">Transferase</keyword>
<evidence type="ECO:0000256" key="8">
    <source>
        <dbReference type="ARBA" id="ARBA00023012"/>
    </source>
</evidence>
<dbReference type="RefSeq" id="WP_155347215.1">
    <property type="nucleotide sequence ID" value="NZ_BAAAHM010000002.1"/>
</dbReference>
<evidence type="ECO:0000256" key="6">
    <source>
        <dbReference type="ARBA" id="ARBA00022777"/>
    </source>
</evidence>
<keyword evidence="8" id="KW-0902">Two-component regulatory system</keyword>
<dbReference type="PANTHER" id="PTHR24421">
    <property type="entry name" value="NITRATE/NITRITE SENSOR PROTEIN NARX-RELATED"/>
    <property type="match status" value="1"/>
</dbReference>
<dbReference type="Gene3D" id="3.30.450.40">
    <property type="match status" value="1"/>
</dbReference>
<dbReference type="Proteomes" id="UP000377595">
    <property type="component" value="Unassembled WGS sequence"/>
</dbReference>
<keyword evidence="13" id="KW-1185">Reference proteome</keyword>
<dbReference type="Pfam" id="PF07730">
    <property type="entry name" value="HisKA_3"/>
    <property type="match status" value="1"/>
</dbReference>
<dbReference type="EMBL" id="BLAF01000029">
    <property type="protein sequence ID" value="GES22264.1"/>
    <property type="molecule type" value="Genomic_DNA"/>
</dbReference>
<dbReference type="Gene3D" id="1.20.5.1930">
    <property type="match status" value="1"/>
</dbReference>
<evidence type="ECO:0000259" key="11">
    <source>
        <dbReference type="Pfam" id="PF07730"/>
    </source>
</evidence>
<evidence type="ECO:0000256" key="2">
    <source>
        <dbReference type="ARBA" id="ARBA00012438"/>
    </source>
</evidence>
<dbReference type="InterPro" id="IPR029016">
    <property type="entry name" value="GAF-like_dom_sf"/>
</dbReference>
<dbReference type="GO" id="GO:0005524">
    <property type="term" value="F:ATP binding"/>
    <property type="evidence" value="ECO:0007669"/>
    <property type="project" value="UniProtKB-KW"/>
</dbReference>
<evidence type="ECO:0000256" key="1">
    <source>
        <dbReference type="ARBA" id="ARBA00000085"/>
    </source>
</evidence>
<proteinExistence type="predicted"/>
<feature type="transmembrane region" description="Helical" evidence="9">
    <location>
        <begin position="121"/>
        <end position="141"/>
    </location>
</feature>
<feature type="transmembrane region" description="Helical" evidence="9">
    <location>
        <begin position="247"/>
        <end position="265"/>
    </location>
</feature>
<accession>A0A5M3XLY6</accession>
<comment type="catalytic activity">
    <reaction evidence="1">
        <text>ATP + protein L-histidine = ADP + protein N-phospho-L-histidine.</text>
        <dbReference type="EC" id="2.7.13.3"/>
    </reaction>
</comment>
<evidence type="ECO:0000313" key="13">
    <source>
        <dbReference type="Proteomes" id="UP000377595"/>
    </source>
</evidence>
<dbReference type="Gene3D" id="3.30.565.10">
    <property type="entry name" value="Histidine kinase-like ATPase, C-terminal domain"/>
    <property type="match status" value="1"/>
</dbReference>
<keyword evidence="3" id="KW-0597">Phosphoprotein</keyword>
<dbReference type="InterPro" id="IPR011712">
    <property type="entry name" value="Sig_transdc_His_kin_sub3_dim/P"/>
</dbReference>
<keyword evidence="9" id="KW-1133">Transmembrane helix</keyword>
<dbReference type="InterPro" id="IPR003594">
    <property type="entry name" value="HATPase_dom"/>
</dbReference>
<keyword evidence="9" id="KW-0472">Membrane</keyword>
<dbReference type="SUPFAM" id="SSF55874">
    <property type="entry name" value="ATPase domain of HSP90 chaperone/DNA topoisomerase II/histidine kinase"/>
    <property type="match status" value="1"/>
</dbReference>
<dbReference type="InterPro" id="IPR050482">
    <property type="entry name" value="Sensor_HK_TwoCompSys"/>
</dbReference>
<dbReference type="InterPro" id="IPR036890">
    <property type="entry name" value="HATPase_C_sf"/>
</dbReference>
<keyword evidence="9" id="KW-0812">Transmembrane</keyword>
<dbReference type="SUPFAM" id="SSF55781">
    <property type="entry name" value="GAF domain-like"/>
    <property type="match status" value="2"/>
</dbReference>
<feature type="transmembrane region" description="Helical" evidence="9">
    <location>
        <begin position="181"/>
        <end position="199"/>
    </location>
</feature>
<organism evidence="12 13">
    <name type="scientific">Acrocarpospora pleiomorpha</name>
    <dbReference type="NCBI Taxonomy" id="90975"/>
    <lineage>
        <taxon>Bacteria</taxon>
        <taxon>Bacillati</taxon>
        <taxon>Actinomycetota</taxon>
        <taxon>Actinomycetes</taxon>
        <taxon>Streptosporangiales</taxon>
        <taxon>Streptosporangiaceae</taxon>
        <taxon>Acrocarpospora</taxon>
    </lineage>
</organism>
<dbReference type="PANTHER" id="PTHR24421:SF10">
    <property type="entry name" value="NITRATE_NITRITE SENSOR PROTEIN NARQ"/>
    <property type="match status" value="1"/>
</dbReference>
<feature type="transmembrane region" description="Helical" evidence="9">
    <location>
        <begin position="65"/>
        <end position="87"/>
    </location>
</feature>
<dbReference type="CDD" id="cd16917">
    <property type="entry name" value="HATPase_UhpB-NarQ-NarX-like"/>
    <property type="match status" value="1"/>
</dbReference>
<feature type="domain" description="Histidine kinase/HSP90-like ATPase" evidence="10">
    <location>
        <begin position="568"/>
        <end position="653"/>
    </location>
</feature>
<keyword evidence="5" id="KW-0547">Nucleotide-binding</keyword>
<feature type="transmembrane region" description="Helical" evidence="9">
    <location>
        <begin position="153"/>
        <end position="175"/>
    </location>
</feature>
<dbReference type="GO" id="GO:0000155">
    <property type="term" value="F:phosphorelay sensor kinase activity"/>
    <property type="evidence" value="ECO:0007669"/>
    <property type="project" value="InterPro"/>
</dbReference>
<evidence type="ECO:0000313" key="12">
    <source>
        <dbReference type="EMBL" id="GES22264.1"/>
    </source>
</evidence>
<dbReference type="Pfam" id="PF02518">
    <property type="entry name" value="HATPase_c"/>
    <property type="match status" value="1"/>
</dbReference>
<comment type="caution">
    <text evidence="12">The sequence shown here is derived from an EMBL/GenBank/DDBJ whole genome shotgun (WGS) entry which is preliminary data.</text>
</comment>
<sequence length="656" mass="67928">MTRALALWLGSAAALTALGVGLWDGTNLASAIVAAGWAVTAAGCQLVGRPAVARWAVLVAVLQSAAAIWTTAVPVAMAGWLAFALALPDGELRSLPRRAIAAVAAVLGVGLAALSGPPSLYGLAAVLAAGTGATGIILRCGQASPRQRAALQWTGAGLLLAGSAGATLIGLYLLLGIPANPLTWLVVALVVVPVGALLGHVPATAHVGDKALLEAVVAAGFTVMIASVYLVVVLGLGRLPEDTERDLLVSSMAAALVVAVLAFPLRVRLLATARAITGRAGVPPEEVLATFGARMSRAVPFDELLLQLAESLKAAMAPAGAEIWVGSDGVLHRTLSVPDLPTARLELNERERIVVGRTRVGGASWLAVWMPGLLSDDGGPIRVAPAAHLGELLGLIVVRRPVDAPPFSEADDQVLVQLGRQVGLALHNMRLDSALQASLDELRRRNEELQASRLRIVTAADAARRAIERDLHDGAQQHLVALSVKLSLAGEIIAEEPGATENLFDELRADVQGTIAALRELAHGVYPPLLRNHGLDHALRSAARRSPLPCSVSVDLPRRYSEEIEAAVYFCCLEAIQNAGKHAGADAAITVDLAATGALLRFEVGDDGTGFAVGDAGHGFVNMRDRLGAIGGTLTVESELGAGTRIRGEIPVETNV</sequence>
<feature type="transmembrane region" description="Helical" evidence="9">
    <location>
        <begin position="99"/>
        <end position="115"/>
    </location>
</feature>
<reference evidence="12 13" key="1">
    <citation type="submission" date="2019-10" db="EMBL/GenBank/DDBJ databases">
        <title>Whole genome shotgun sequence of Acrocarpospora pleiomorpha NBRC 16267.</title>
        <authorList>
            <person name="Ichikawa N."/>
            <person name="Kimura A."/>
            <person name="Kitahashi Y."/>
            <person name="Komaki H."/>
            <person name="Oguchi A."/>
        </authorList>
    </citation>
    <scope>NUCLEOTIDE SEQUENCE [LARGE SCALE GENOMIC DNA]</scope>
    <source>
        <strain evidence="12 13">NBRC 16267</strain>
    </source>
</reference>
<feature type="transmembrane region" description="Helical" evidence="9">
    <location>
        <begin position="211"/>
        <end position="235"/>
    </location>
</feature>
<name>A0A5M3XLY6_9ACTN</name>
<evidence type="ECO:0000256" key="5">
    <source>
        <dbReference type="ARBA" id="ARBA00022741"/>
    </source>
</evidence>
<keyword evidence="7" id="KW-0067">ATP-binding</keyword>
<dbReference type="AlphaFoldDB" id="A0A5M3XLY6"/>
<evidence type="ECO:0000256" key="4">
    <source>
        <dbReference type="ARBA" id="ARBA00022679"/>
    </source>
</evidence>
<dbReference type="GO" id="GO:0046983">
    <property type="term" value="F:protein dimerization activity"/>
    <property type="evidence" value="ECO:0007669"/>
    <property type="project" value="InterPro"/>
</dbReference>
<protein>
    <recommendedName>
        <fullName evidence="2">histidine kinase</fullName>
        <ecNumber evidence="2">2.7.13.3</ecNumber>
    </recommendedName>
</protein>
<feature type="domain" description="Signal transduction histidine kinase subgroup 3 dimerisation and phosphoacceptor" evidence="11">
    <location>
        <begin position="464"/>
        <end position="528"/>
    </location>
</feature>
<dbReference type="GO" id="GO:0016020">
    <property type="term" value="C:membrane"/>
    <property type="evidence" value="ECO:0007669"/>
    <property type="project" value="InterPro"/>
</dbReference>